<evidence type="ECO:0000313" key="5">
    <source>
        <dbReference type="Proteomes" id="UP000322521"/>
    </source>
</evidence>
<dbReference type="Proteomes" id="UP000322521">
    <property type="component" value="Unassembled WGS sequence"/>
</dbReference>
<keyword evidence="1" id="KW-0238">DNA-binding</keyword>
<dbReference type="PROSITE" id="PS50943">
    <property type="entry name" value="HTH_CROC1"/>
    <property type="match status" value="1"/>
</dbReference>
<protein>
    <submittedName>
        <fullName evidence="4">Helix-turn-helix transcriptional regulator</fullName>
    </submittedName>
</protein>
<feature type="domain" description="HTH cro/C1-type" evidence="2">
    <location>
        <begin position="6"/>
        <end position="60"/>
    </location>
</feature>
<dbReference type="InterPro" id="IPR010982">
    <property type="entry name" value="Lambda_DNA-bd_dom_sf"/>
</dbReference>
<dbReference type="Gene3D" id="1.10.260.40">
    <property type="entry name" value="lambda repressor-like DNA-binding domains"/>
    <property type="match status" value="1"/>
</dbReference>
<comment type="caution">
    <text evidence="4">The sequence shown here is derived from an EMBL/GenBank/DDBJ whole genome shotgun (WGS) entry which is preliminary data.</text>
</comment>
<evidence type="ECO:0000259" key="2">
    <source>
        <dbReference type="PROSITE" id="PS50943"/>
    </source>
</evidence>
<dbReference type="SUPFAM" id="SSF47413">
    <property type="entry name" value="lambda repressor-like DNA-binding domains"/>
    <property type="match status" value="1"/>
</dbReference>
<dbReference type="OrthoDB" id="5888984at2"/>
<dbReference type="CDD" id="cd00093">
    <property type="entry name" value="HTH_XRE"/>
    <property type="match status" value="1"/>
</dbReference>
<dbReference type="EMBL" id="VXJS01000002">
    <property type="protein sequence ID" value="KAA8679591.1"/>
    <property type="molecule type" value="Genomic_DNA"/>
</dbReference>
<evidence type="ECO:0000256" key="1">
    <source>
        <dbReference type="ARBA" id="ARBA00023125"/>
    </source>
</evidence>
<dbReference type="AlphaFoldDB" id="A0A5M9P470"/>
<dbReference type="RefSeq" id="WP_086716348.1">
    <property type="nucleotide sequence ID" value="NZ_AP025493.1"/>
</dbReference>
<proteinExistence type="predicted"/>
<organism evidence="4 5">
    <name type="scientific">Vibrio gigantis</name>
    <dbReference type="NCBI Taxonomy" id="296199"/>
    <lineage>
        <taxon>Bacteria</taxon>
        <taxon>Pseudomonadati</taxon>
        <taxon>Pseudomonadota</taxon>
        <taxon>Gammaproteobacteria</taxon>
        <taxon>Vibrionales</taxon>
        <taxon>Vibrionaceae</taxon>
        <taxon>Vibrio</taxon>
    </lineage>
</organism>
<dbReference type="Pfam" id="PF01381">
    <property type="entry name" value="HTH_3"/>
    <property type="match status" value="1"/>
</dbReference>
<accession>A0A5M9P470</accession>
<dbReference type="SMART" id="SM00530">
    <property type="entry name" value="HTH_XRE"/>
    <property type="match status" value="1"/>
</dbReference>
<dbReference type="PANTHER" id="PTHR46558:SF11">
    <property type="entry name" value="HTH-TYPE TRANSCRIPTIONAL REGULATOR XRE"/>
    <property type="match status" value="1"/>
</dbReference>
<keyword evidence="5" id="KW-1185">Reference proteome</keyword>
<gene>
    <name evidence="3" type="ORF">F4W18_05040</name>
    <name evidence="4" type="ORF">F4W18_05060</name>
</gene>
<dbReference type="EMBL" id="VXJS01000002">
    <property type="protein sequence ID" value="KAA8679595.1"/>
    <property type="molecule type" value="Genomic_DNA"/>
</dbReference>
<evidence type="ECO:0000313" key="3">
    <source>
        <dbReference type="EMBL" id="KAA8679591.1"/>
    </source>
</evidence>
<name>A0A5M9P470_9VIBR</name>
<dbReference type="PANTHER" id="PTHR46558">
    <property type="entry name" value="TRACRIPTIONAL REGULATORY PROTEIN-RELATED-RELATED"/>
    <property type="match status" value="1"/>
</dbReference>
<dbReference type="InterPro" id="IPR001387">
    <property type="entry name" value="Cro/C1-type_HTH"/>
</dbReference>
<dbReference type="GO" id="GO:0003677">
    <property type="term" value="F:DNA binding"/>
    <property type="evidence" value="ECO:0007669"/>
    <property type="project" value="UniProtKB-KW"/>
</dbReference>
<reference evidence="4 5" key="1">
    <citation type="submission" date="2019-09" db="EMBL/GenBank/DDBJ databases">
        <title>Draft genome sequence of various Type strains from the CCUG.</title>
        <authorList>
            <person name="Pineiro-Iglesias B."/>
            <person name="Tunovic T."/>
            <person name="Unosson C."/>
            <person name="Inganas E."/>
            <person name="Ohlen M."/>
            <person name="Cardew S."/>
            <person name="Jensie-Markopoulos S."/>
            <person name="Salva-Serra F."/>
            <person name="Jaen-Luchoro D."/>
            <person name="Karlsson R."/>
            <person name="Svensson-Stadler L."/>
            <person name="Chun J."/>
            <person name="Moore E."/>
        </authorList>
    </citation>
    <scope>NUCLEOTIDE SEQUENCE [LARGE SCALE GENOMIC DNA]</scope>
    <source>
        <strain evidence="4 5">CCUG 56969T</strain>
    </source>
</reference>
<sequence>MLKDVLKTRRDLLNLKQSDVAEFVGVTPQTYMKWENGKNEPKASNIKNLAEILKVSEMEICRGELFDVDAHEQVEFMKTVASMQRYIDSVTFTSILHKFILDKNEFLSELDLMMRKQHGINIKDMENVSDEVSFKAQEKAELSGESNWERLP</sequence>
<evidence type="ECO:0000313" key="4">
    <source>
        <dbReference type="EMBL" id="KAA8679595.1"/>
    </source>
</evidence>